<keyword evidence="1" id="KW-0812">Transmembrane</keyword>
<keyword evidence="1" id="KW-0472">Membrane</keyword>
<feature type="transmembrane region" description="Helical" evidence="1">
    <location>
        <begin position="6"/>
        <end position="25"/>
    </location>
</feature>
<sequence length="75" mass="8359">MVLYKIPLWIPTSFVILLSSTVLFSSGFSRTFLNRSNCSSFNCHIRISSSMVTKVNTPLVSGSLLLLLYSLQTNL</sequence>
<name>A0A224XX22_9HEMI</name>
<dbReference type="EMBL" id="GFTR01000612">
    <property type="protein sequence ID" value="JAW15814.1"/>
    <property type="molecule type" value="Transcribed_RNA"/>
</dbReference>
<protein>
    <submittedName>
        <fullName evidence="2">Uncharacterized protein</fullName>
    </submittedName>
</protein>
<reference evidence="2" key="1">
    <citation type="journal article" date="2018" name="PLoS Negl. Trop. Dis.">
        <title>An insight into the salivary gland and fat body transcriptome of Panstrongylus lignarius (Hemiptera: Heteroptera), the main vector of Chagas disease in Peru.</title>
        <authorList>
            <person name="Nevoa J.C."/>
            <person name="Mendes M.T."/>
            <person name="da Silva M.V."/>
            <person name="Soares S.C."/>
            <person name="Oliveira C.J.F."/>
            <person name="Ribeiro J.M.C."/>
        </authorList>
    </citation>
    <scope>NUCLEOTIDE SEQUENCE</scope>
</reference>
<keyword evidence="1" id="KW-1133">Transmembrane helix</keyword>
<evidence type="ECO:0000313" key="2">
    <source>
        <dbReference type="EMBL" id="JAW15814.1"/>
    </source>
</evidence>
<proteinExistence type="predicted"/>
<accession>A0A224XX22</accession>
<dbReference type="AlphaFoldDB" id="A0A224XX22"/>
<evidence type="ECO:0000256" key="1">
    <source>
        <dbReference type="SAM" id="Phobius"/>
    </source>
</evidence>
<organism evidence="2">
    <name type="scientific">Panstrongylus lignarius</name>
    <dbReference type="NCBI Taxonomy" id="156445"/>
    <lineage>
        <taxon>Eukaryota</taxon>
        <taxon>Metazoa</taxon>
        <taxon>Ecdysozoa</taxon>
        <taxon>Arthropoda</taxon>
        <taxon>Hexapoda</taxon>
        <taxon>Insecta</taxon>
        <taxon>Pterygota</taxon>
        <taxon>Neoptera</taxon>
        <taxon>Paraneoptera</taxon>
        <taxon>Hemiptera</taxon>
        <taxon>Heteroptera</taxon>
        <taxon>Panheteroptera</taxon>
        <taxon>Cimicomorpha</taxon>
        <taxon>Reduviidae</taxon>
        <taxon>Triatominae</taxon>
        <taxon>Panstrongylus</taxon>
    </lineage>
</organism>